<dbReference type="NCBIfam" id="NF002460">
    <property type="entry name" value="PRK01658.1"/>
    <property type="match status" value="1"/>
</dbReference>
<dbReference type="PANTHER" id="PTHR33931">
    <property type="entry name" value="HOLIN-LIKE PROTEIN CIDA-RELATED"/>
    <property type="match status" value="1"/>
</dbReference>
<proteinExistence type="predicted"/>
<protein>
    <submittedName>
        <fullName evidence="7">CidA/LrgA family protein</fullName>
    </submittedName>
</protein>
<name>A0ABX5Q7X8_9BACL</name>
<feature type="transmembrane region" description="Helical" evidence="6">
    <location>
        <begin position="32"/>
        <end position="50"/>
    </location>
</feature>
<dbReference type="Proteomes" id="UP000285882">
    <property type="component" value="Chromosome"/>
</dbReference>
<sequence>MNLSKALRIITQVLFLYLFALLGNFLVKQLHLPISGSILGLFIVLGLLHFKVLKLSMVELGASFLTSEMLLFFIPSAVAIIQYKTEILQHGSQFLIVILLSTVTVMAVTGLVAQFALRRLANKKGEIGQ</sequence>
<reference evidence="7 8" key="1">
    <citation type="submission" date="2018-01" db="EMBL/GenBank/DDBJ databases">
        <title>Complete genome sequencing of Sporolactobacillus terrae DLG3.</title>
        <authorList>
            <person name="Nam Y.-D."/>
            <person name="Kang J."/>
            <person name="Chung W.-H."/>
        </authorList>
    </citation>
    <scope>NUCLEOTIDE SEQUENCE [LARGE SCALE GENOMIC DNA]</scope>
    <source>
        <strain evidence="7 8">DLG3</strain>
    </source>
</reference>
<evidence type="ECO:0000256" key="1">
    <source>
        <dbReference type="ARBA" id="ARBA00004651"/>
    </source>
</evidence>
<gene>
    <name evidence="7" type="ORF">C0674_08775</name>
</gene>
<comment type="subcellular location">
    <subcellularLocation>
        <location evidence="1">Cell membrane</location>
        <topology evidence="1">Multi-pass membrane protein</topology>
    </subcellularLocation>
</comment>
<accession>A0ABX5Q7X8</accession>
<evidence type="ECO:0000313" key="7">
    <source>
        <dbReference type="EMBL" id="QAA22711.1"/>
    </source>
</evidence>
<evidence type="ECO:0000256" key="2">
    <source>
        <dbReference type="ARBA" id="ARBA00022475"/>
    </source>
</evidence>
<dbReference type="PANTHER" id="PTHR33931:SF2">
    <property type="entry name" value="HOLIN-LIKE PROTEIN CIDA"/>
    <property type="match status" value="1"/>
</dbReference>
<keyword evidence="8" id="KW-1185">Reference proteome</keyword>
<dbReference type="EMBL" id="CP025688">
    <property type="protein sequence ID" value="QAA22711.1"/>
    <property type="molecule type" value="Genomic_DNA"/>
</dbReference>
<keyword evidence="4 6" id="KW-1133">Transmembrane helix</keyword>
<keyword evidence="2" id="KW-1003">Cell membrane</keyword>
<keyword evidence="5 6" id="KW-0472">Membrane</keyword>
<evidence type="ECO:0000256" key="4">
    <source>
        <dbReference type="ARBA" id="ARBA00022989"/>
    </source>
</evidence>
<evidence type="ECO:0000256" key="5">
    <source>
        <dbReference type="ARBA" id="ARBA00023136"/>
    </source>
</evidence>
<dbReference type="InterPro" id="IPR005538">
    <property type="entry name" value="LrgA/CidA"/>
</dbReference>
<evidence type="ECO:0000256" key="6">
    <source>
        <dbReference type="SAM" id="Phobius"/>
    </source>
</evidence>
<feature type="transmembrane region" description="Helical" evidence="6">
    <location>
        <begin position="94"/>
        <end position="117"/>
    </location>
</feature>
<dbReference type="Pfam" id="PF03788">
    <property type="entry name" value="LrgA"/>
    <property type="match status" value="1"/>
</dbReference>
<feature type="transmembrane region" description="Helical" evidence="6">
    <location>
        <begin position="62"/>
        <end position="82"/>
    </location>
</feature>
<keyword evidence="3 6" id="KW-0812">Transmembrane</keyword>
<evidence type="ECO:0000313" key="8">
    <source>
        <dbReference type="Proteomes" id="UP000285882"/>
    </source>
</evidence>
<feature type="transmembrane region" description="Helical" evidence="6">
    <location>
        <begin position="7"/>
        <end position="26"/>
    </location>
</feature>
<evidence type="ECO:0000256" key="3">
    <source>
        <dbReference type="ARBA" id="ARBA00022692"/>
    </source>
</evidence>
<organism evidence="7 8">
    <name type="scientific">Sporolactobacillus terrae</name>
    <dbReference type="NCBI Taxonomy" id="269673"/>
    <lineage>
        <taxon>Bacteria</taxon>
        <taxon>Bacillati</taxon>
        <taxon>Bacillota</taxon>
        <taxon>Bacilli</taxon>
        <taxon>Bacillales</taxon>
        <taxon>Sporolactobacillaceae</taxon>
        <taxon>Sporolactobacillus</taxon>
    </lineage>
</organism>